<name>A0A1M5QQ22_9BACT</name>
<evidence type="ECO:0000313" key="2">
    <source>
        <dbReference type="EMBL" id="SHH15683.1"/>
    </source>
</evidence>
<proteinExistence type="predicted"/>
<sequence length="178" mass="21332">MFYVKIKEKYDKILFSDYMKKTYFLTVLFVLFIILNSTFFLEKKFEEPSFEKYSSATFILPYKNKLWMVNNEGKIFDLIQSISEFQKTPILKIPKDFIDEKSGTISLAILKYIPQKVPTIVYEINLEDNSFILLNNAKIFFEDIEKLAIYFENIKILYKYTESNAIYYIKDDMLIKVR</sequence>
<dbReference type="AlphaFoldDB" id="A0A1M5QQ22"/>
<accession>A0A1M5QQ22</accession>
<keyword evidence="1" id="KW-1133">Transmembrane helix</keyword>
<feature type="transmembrane region" description="Helical" evidence="1">
    <location>
        <begin position="21"/>
        <end position="41"/>
    </location>
</feature>
<keyword evidence="3" id="KW-1185">Reference proteome</keyword>
<gene>
    <name evidence="2" type="ORF">SAMN02745199_0052</name>
</gene>
<reference evidence="3" key="1">
    <citation type="submission" date="2016-11" db="EMBL/GenBank/DDBJ databases">
        <authorList>
            <person name="Varghese N."/>
            <person name="Submissions S."/>
        </authorList>
    </citation>
    <scope>NUCLEOTIDE SEQUENCE [LARGE SCALE GENOMIC DNA]</scope>
    <source>
        <strain evidence="3">DSM 15807</strain>
    </source>
</reference>
<organism evidence="2 3">
    <name type="scientific">Thermosipho atlanticus DSM 15807</name>
    <dbReference type="NCBI Taxonomy" id="1123380"/>
    <lineage>
        <taxon>Bacteria</taxon>
        <taxon>Thermotogati</taxon>
        <taxon>Thermotogota</taxon>
        <taxon>Thermotogae</taxon>
        <taxon>Thermotogales</taxon>
        <taxon>Fervidobacteriaceae</taxon>
        <taxon>Thermosipho</taxon>
    </lineage>
</organism>
<evidence type="ECO:0000313" key="3">
    <source>
        <dbReference type="Proteomes" id="UP000242592"/>
    </source>
</evidence>
<dbReference type="EMBL" id="FQXN01000001">
    <property type="protein sequence ID" value="SHH15683.1"/>
    <property type="molecule type" value="Genomic_DNA"/>
</dbReference>
<protein>
    <submittedName>
        <fullName evidence="2">Uncharacterized protein</fullName>
    </submittedName>
</protein>
<evidence type="ECO:0000256" key="1">
    <source>
        <dbReference type="SAM" id="Phobius"/>
    </source>
</evidence>
<dbReference type="STRING" id="1123380.SAMN02745199_0052"/>
<keyword evidence="1" id="KW-0812">Transmembrane</keyword>
<keyword evidence="1" id="KW-0472">Membrane</keyword>
<dbReference type="Proteomes" id="UP000242592">
    <property type="component" value="Unassembled WGS sequence"/>
</dbReference>